<accession>A0A9P7G810</accession>
<dbReference type="OrthoDB" id="2976199at2759"/>
<feature type="compositionally biased region" description="Basic residues" evidence="1">
    <location>
        <begin position="90"/>
        <end position="107"/>
    </location>
</feature>
<dbReference type="EMBL" id="JABCKV010000190">
    <property type="protein sequence ID" value="KAG5642382.1"/>
    <property type="molecule type" value="Genomic_DNA"/>
</dbReference>
<gene>
    <name evidence="2" type="ORF">DXG03_002940</name>
</gene>
<feature type="region of interest" description="Disordered" evidence="1">
    <location>
        <begin position="27"/>
        <end position="120"/>
    </location>
</feature>
<name>A0A9P7G810_9AGAR</name>
<sequence length="257" mass="29038">MTEYDYSPEGYERYMQTQNRIANWVNQTEQHRPEFRKEGKPSFFQRLTHRRRSHSVQEPLYSKSPRSPGPMPIPSFQAMYPQVQAAPPKPSKHSSSRRRSSSHHQSSRRPVYVTSPPTSPPVNPYAYPYGTTMTPGQVVSPGAYVYPTQPGYSAVSTPAYMQPSGSYFPQPQPQTSYPFPTTYAQPRISQTAPPTIYGQYSQGQTPPAQYPQMAAYPPAIYPLTTYAPQQQLPEKPVFYQRIFSGSGSGKGKKSSRR</sequence>
<feature type="compositionally biased region" description="Basic and acidic residues" evidence="1">
    <location>
        <begin position="29"/>
        <end position="40"/>
    </location>
</feature>
<organism evidence="2 3">
    <name type="scientific">Asterophora parasitica</name>
    <dbReference type="NCBI Taxonomy" id="117018"/>
    <lineage>
        <taxon>Eukaryota</taxon>
        <taxon>Fungi</taxon>
        <taxon>Dikarya</taxon>
        <taxon>Basidiomycota</taxon>
        <taxon>Agaricomycotina</taxon>
        <taxon>Agaricomycetes</taxon>
        <taxon>Agaricomycetidae</taxon>
        <taxon>Agaricales</taxon>
        <taxon>Tricholomatineae</taxon>
        <taxon>Lyophyllaceae</taxon>
        <taxon>Asterophora</taxon>
    </lineage>
</organism>
<evidence type="ECO:0000313" key="3">
    <source>
        <dbReference type="Proteomes" id="UP000775547"/>
    </source>
</evidence>
<evidence type="ECO:0000256" key="1">
    <source>
        <dbReference type="SAM" id="MobiDB-lite"/>
    </source>
</evidence>
<keyword evidence="3" id="KW-1185">Reference proteome</keyword>
<dbReference type="AlphaFoldDB" id="A0A9P7G810"/>
<reference evidence="2" key="1">
    <citation type="submission" date="2020-07" db="EMBL/GenBank/DDBJ databases">
        <authorList>
            <person name="Nieuwenhuis M."/>
            <person name="Van De Peppel L.J.J."/>
        </authorList>
    </citation>
    <scope>NUCLEOTIDE SEQUENCE</scope>
    <source>
        <strain evidence="2">AP01</strain>
        <tissue evidence="2">Mycelium</tissue>
    </source>
</reference>
<proteinExistence type="predicted"/>
<reference evidence="2" key="2">
    <citation type="submission" date="2021-10" db="EMBL/GenBank/DDBJ databases">
        <title>Phylogenomics reveals ancestral predisposition of the termite-cultivated fungus Termitomyces towards a domesticated lifestyle.</title>
        <authorList>
            <person name="Auxier B."/>
            <person name="Grum-Grzhimaylo A."/>
            <person name="Cardenas M.E."/>
            <person name="Lodge J.D."/>
            <person name="Laessoe T."/>
            <person name="Pedersen O."/>
            <person name="Smith M.E."/>
            <person name="Kuyper T.W."/>
            <person name="Franco-Molano E.A."/>
            <person name="Baroni T.J."/>
            <person name="Aanen D.K."/>
        </authorList>
    </citation>
    <scope>NUCLEOTIDE SEQUENCE</scope>
    <source>
        <strain evidence="2">AP01</strain>
        <tissue evidence="2">Mycelium</tissue>
    </source>
</reference>
<evidence type="ECO:0000313" key="2">
    <source>
        <dbReference type="EMBL" id="KAG5642382.1"/>
    </source>
</evidence>
<dbReference type="Proteomes" id="UP000775547">
    <property type="component" value="Unassembled WGS sequence"/>
</dbReference>
<comment type="caution">
    <text evidence="2">The sequence shown here is derived from an EMBL/GenBank/DDBJ whole genome shotgun (WGS) entry which is preliminary data.</text>
</comment>
<protein>
    <submittedName>
        <fullName evidence="2">Uncharacterized protein</fullName>
    </submittedName>
</protein>